<comment type="caution">
    <text evidence="9">The sequence shown here is derived from an EMBL/GenBank/DDBJ whole genome shotgun (WGS) entry which is preliminary data.</text>
</comment>
<organism evidence="9">
    <name type="scientific">marine sediment metagenome</name>
    <dbReference type="NCBI Taxonomy" id="412755"/>
    <lineage>
        <taxon>unclassified sequences</taxon>
        <taxon>metagenomes</taxon>
        <taxon>ecological metagenomes</taxon>
    </lineage>
</organism>
<dbReference type="Gene3D" id="1.10.3120.10">
    <property type="entry name" value="Trigger factor, C-terminal domain"/>
    <property type="match status" value="1"/>
</dbReference>
<dbReference type="GO" id="GO:0003755">
    <property type="term" value="F:peptidyl-prolyl cis-trans isomerase activity"/>
    <property type="evidence" value="ECO:0007669"/>
    <property type="project" value="UniProtKB-KW"/>
</dbReference>
<dbReference type="Pfam" id="PF05697">
    <property type="entry name" value="Trigger_N"/>
    <property type="match status" value="1"/>
</dbReference>
<dbReference type="SUPFAM" id="SSF109998">
    <property type="entry name" value="Triger factor/SurA peptide-binding domain-like"/>
    <property type="match status" value="1"/>
</dbReference>
<dbReference type="Gene3D" id="3.10.50.40">
    <property type="match status" value="1"/>
</dbReference>
<dbReference type="SUPFAM" id="SSF54534">
    <property type="entry name" value="FKBP-like"/>
    <property type="match status" value="1"/>
</dbReference>
<dbReference type="NCBIfam" id="TIGR00115">
    <property type="entry name" value="tig"/>
    <property type="match status" value="1"/>
</dbReference>
<keyword evidence="5" id="KW-0143">Chaperone</keyword>
<dbReference type="InterPro" id="IPR046357">
    <property type="entry name" value="PPIase_dom_sf"/>
</dbReference>
<evidence type="ECO:0000313" key="9">
    <source>
        <dbReference type="EMBL" id="KKL11449.1"/>
    </source>
</evidence>
<evidence type="ECO:0000256" key="4">
    <source>
        <dbReference type="ARBA" id="ARBA00023110"/>
    </source>
</evidence>
<evidence type="ECO:0000256" key="6">
    <source>
        <dbReference type="ARBA" id="ARBA00023235"/>
    </source>
</evidence>
<dbReference type="GO" id="GO:0044183">
    <property type="term" value="F:protein folding chaperone"/>
    <property type="evidence" value="ECO:0007669"/>
    <property type="project" value="TreeGrafter"/>
</dbReference>
<dbReference type="PANTHER" id="PTHR30560">
    <property type="entry name" value="TRIGGER FACTOR CHAPERONE AND PEPTIDYL-PROLYL CIS/TRANS ISOMERASE"/>
    <property type="match status" value="1"/>
</dbReference>
<evidence type="ECO:0000256" key="5">
    <source>
        <dbReference type="ARBA" id="ARBA00023186"/>
    </source>
</evidence>
<dbReference type="InterPro" id="IPR037041">
    <property type="entry name" value="Trigger_fac_C_sf"/>
</dbReference>
<comment type="similarity">
    <text evidence="2">Belongs to the FKBP-type PPIase family. Tig subfamily.</text>
</comment>
<dbReference type="GO" id="GO:0015031">
    <property type="term" value="P:protein transport"/>
    <property type="evidence" value="ECO:0007669"/>
    <property type="project" value="InterPro"/>
</dbReference>
<reference evidence="9" key="1">
    <citation type="journal article" date="2015" name="Nature">
        <title>Complex archaea that bridge the gap between prokaryotes and eukaryotes.</title>
        <authorList>
            <person name="Spang A."/>
            <person name="Saw J.H."/>
            <person name="Jorgensen S.L."/>
            <person name="Zaremba-Niedzwiedzka K."/>
            <person name="Martijn J."/>
            <person name="Lind A.E."/>
            <person name="van Eijk R."/>
            <person name="Schleper C."/>
            <person name="Guy L."/>
            <person name="Ettema T.J."/>
        </authorList>
    </citation>
    <scope>NUCLEOTIDE SEQUENCE</scope>
</reference>
<dbReference type="InterPro" id="IPR008881">
    <property type="entry name" value="Trigger_fac_ribosome-bd_bac"/>
</dbReference>
<dbReference type="GO" id="GO:0043022">
    <property type="term" value="F:ribosome binding"/>
    <property type="evidence" value="ECO:0007669"/>
    <property type="project" value="TreeGrafter"/>
</dbReference>
<dbReference type="Pfam" id="PF05698">
    <property type="entry name" value="Trigger_C"/>
    <property type="match status" value="1"/>
</dbReference>
<evidence type="ECO:0000259" key="7">
    <source>
        <dbReference type="Pfam" id="PF05697"/>
    </source>
</evidence>
<proteinExistence type="inferred from homology"/>
<dbReference type="InterPro" id="IPR027304">
    <property type="entry name" value="Trigger_fact/SurA_dom_sf"/>
</dbReference>
<dbReference type="EMBL" id="LAZR01041650">
    <property type="protein sequence ID" value="KKL11449.1"/>
    <property type="molecule type" value="Genomic_DNA"/>
</dbReference>
<evidence type="ECO:0000256" key="3">
    <source>
        <dbReference type="ARBA" id="ARBA00013194"/>
    </source>
</evidence>
<keyword evidence="4" id="KW-0697">Rotamase</keyword>
<dbReference type="PANTHER" id="PTHR30560:SF3">
    <property type="entry name" value="TRIGGER FACTOR-LIKE PROTEIN TIG, CHLOROPLASTIC"/>
    <property type="match status" value="1"/>
</dbReference>
<protein>
    <recommendedName>
        <fullName evidence="3">peptidylprolyl isomerase</fullName>
        <ecNumber evidence="3">5.2.1.8</ecNumber>
    </recommendedName>
</protein>
<evidence type="ECO:0000256" key="2">
    <source>
        <dbReference type="ARBA" id="ARBA00005464"/>
    </source>
</evidence>
<dbReference type="Gene3D" id="3.30.70.1050">
    <property type="entry name" value="Trigger factor ribosome-binding domain"/>
    <property type="match status" value="1"/>
</dbReference>
<evidence type="ECO:0000256" key="1">
    <source>
        <dbReference type="ARBA" id="ARBA00000971"/>
    </source>
</evidence>
<dbReference type="GO" id="GO:0051083">
    <property type="term" value="P:'de novo' cotranslational protein folding"/>
    <property type="evidence" value="ECO:0007669"/>
    <property type="project" value="TreeGrafter"/>
</dbReference>
<dbReference type="InterPro" id="IPR005215">
    <property type="entry name" value="Trig_fac"/>
</dbReference>
<accession>A0A0F9APC5</accession>
<feature type="domain" description="Trigger factor C-terminal" evidence="8">
    <location>
        <begin position="260"/>
        <end position="327"/>
    </location>
</feature>
<dbReference type="SUPFAM" id="SSF102735">
    <property type="entry name" value="Trigger factor ribosome-binding domain"/>
    <property type="match status" value="1"/>
</dbReference>
<dbReference type="AlphaFoldDB" id="A0A0F9APC5"/>
<dbReference type="GO" id="GO:0043335">
    <property type="term" value="P:protein unfolding"/>
    <property type="evidence" value="ECO:0007669"/>
    <property type="project" value="TreeGrafter"/>
</dbReference>
<dbReference type="EC" id="5.2.1.8" evidence="3"/>
<dbReference type="InterPro" id="IPR008880">
    <property type="entry name" value="Trigger_fac_C"/>
</dbReference>
<name>A0A0F9APC5_9ZZZZ</name>
<gene>
    <name evidence="9" type="ORF">LCGC14_2545700</name>
</gene>
<feature type="domain" description="Trigger factor ribosome-binding bacterial" evidence="7">
    <location>
        <begin position="4"/>
        <end position="147"/>
    </location>
</feature>
<sequence>MVLQKEIKKEPNAKISVQVTVDKSSVNEAKESIIQDFEKSVKIPGFRKGKVPRNMVLARFSKNIKDKTISRVMEGSLRQILQEDKYQPVSEPVVTEMGELAKDEDFSFKAVFDVMPEVKLGEYKGIESEKYVYRVTAKKVDEELNALRERFATLLSVDKKADIGDYLVLDHEEITGTGKRINKKSEQTVLLDSETDSFAKQLVGLGEGDEKEINFDIRYDEKGEEKTMTLPLHVSVKDVKKKELPVLDDDFAKDISDVDSVEELKNNIKEQLEKDARLRSEERTREELVKKVIEKTDFELPETMVNNETDRILSEIAPMHRMDLKKMQENEASYLEYKKKFCSKIKGSSKEYIFQGEKCSGSQKTNRTKQKY</sequence>
<dbReference type="InterPro" id="IPR036611">
    <property type="entry name" value="Trigger_fac_ribosome-bd_sf"/>
</dbReference>
<keyword evidence="6" id="KW-0413">Isomerase</keyword>
<comment type="catalytic activity">
    <reaction evidence="1">
        <text>[protein]-peptidylproline (omega=180) = [protein]-peptidylproline (omega=0)</text>
        <dbReference type="Rhea" id="RHEA:16237"/>
        <dbReference type="Rhea" id="RHEA-COMP:10747"/>
        <dbReference type="Rhea" id="RHEA-COMP:10748"/>
        <dbReference type="ChEBI" id="CHEBI:83833"/>
        <dbReference type="ChEBI" id="CHEBI:83834"/>
        <dbReference type="EC" id="5.2.1.8"/>
    </reaction>
</comment>
<evidence type="ECO:0000259" key="8">
    <source>
        <dbReference type="Pfam" id="PF05698"/>
    </source>
</evidence>